<dbReference type="Pfam" id="PF04389">
    <property type="entry name" value="Peptidase_M28"/>
    <property type="match status" value="1"/>
</dbReference>
<dbReference type="OrthoDB" id="2214at2759"/>
<keyword evidence="7 9" id="KW-0862">Zinc</keyword>
<dbReference type="PANTHER" id="PTHR12147">
    <property type="entry name" value="METALLOPEPTIDASE M28 FAMILY MEMBER"/>
    <property type="match status" value="1"/>
</dbReference>
<evidence type="ECO:0000256" key="9">
    <source>
        <dbReference type="RuleBase" id="RU361240"/>
    </source>
</evidence>
<dbReference type="GO" id="GO:0006508">
    <property type="term" value="P:proteolysis"/>
    <property type="evidence" value="ECO:0007669"/>
    <property type="project" value="UniProtKB-KW"/>
</dbReference>
<dbReference type="Proteomes" id="UP000521943">
    <property type="component" value="Unassembled WGS sequence"/>
</dbReference>
<evidence type="ECO:0000256" key="5">
    <source>
        <dbReference type="ARBA" id="ARBA00022729"/>
    </source>
</evidence>
<dbReference type="InterPro" id="IPR007484">
    <property type="entry name" value="Peptidase_M28"/>
</dbReference>
<evidence type="ECO:0000256" key="8">
    <source>
        <dbReference type="ARBA" id="ARBA00043962"/>
    </source>
</evidence>
<evidence type="ECO:0000256" key="3">
    <source>
        <dbReference type="ARBA" id="ARBA00022670"/>
    </source>
</evidence>
<keyword evidence="4 9" id="KW-0479">Metal-binding</keyword>
<dbReference type="GO" id="GO:0046872">
    <property type="term" value="F:metal ion binding"/>
    <property type="evidence" value="ECO:0007669"/>
    <property type="project" value="UniProtKB-KW"/>
</dbReference>
<dbReference type="AlphaFoldDB" id="A0A8H6I8Q0"/>
<dbReference type="PANTHER" id="PTHR12147:SF56">
    <property type="entry name" value="AMINOPEPTIDASE YDR415C-RELATED"/>
    <property type="match status" value="1"/>
</dbReference>
<comment type="caution">
    <text evidence="11">The sequence shown here is derived from an EMBL/GenBank/DDBJ whole genome shotgun (WGS) entry which is preliminary data.</text>
</comment>
<dbReference type="GO" id="GO:0008235">
    <property type="term" value="F:metalloexopeptidase activity"/>
    <property type="evidence" value="ECO:0007669"/>
    <property type="project" value="InterPro"/>
</dbReference>
<dbReference type="Gene3D" id="3.40.630.10">
    <property type="entry name" value="Zn peptidases"/>
    <property type="match status" value="1"/>
</dbReference>
<feature type="domain" description="Peptidase M28" evidence="10">
    <location>
        <begin position="173"/>
        <end position="372"/>
    </location>
</feature>
<feature type="signal peptide" evidence="9">
    <location>
        <begin position="1"/>
        <end position="24"/>
    </location>
</feature>
<evidence type="ECO:0000259" key="10">
    <source>
        <dbReference type="Pfam" id="PF04389"/>
    </source>
</evidence>
<evidence type="ECO:0000256" key="7">
    <source>
        <dbReference type="ARBA" id="ARBA00022833"/>
    </source>
</evidence>
<proteinExistence type="inferred from homology"/>
<sequence length="384" mass="41235">MTISMRRILLAFVAVAVACRATISETELATKAAQGLRLIDYDLDAEPIWMTEDEKLELIRANKNFFDVTDTYEPAESVVALKVVLDDQRAGQQAYAAPSKQSAVKPLISQISLSNMQSYLTNLTAFNNRYYRATTGAQASVWIRDTIAAIAAANPTSGASVALFPHSFVQSSIIAKIPGKDANAPLIIIGAHMDSINSRNTAGRAPGADDDGSGTVNLMEAFRVLVSSGFQASTPVEFHWYAGEEGGLLGSQDVAKSYKTNGALVKAMLQFDMTAYVAPGSKEVISLMPDYTNTNLTSFIGALVDNYSALPWAINGACGYACSDHASWDKQGYPTALPFEGTYPANSNSRIHSDGDTVNVTGFSWSHTLEYTKIAVAYAYELGA</sequence>
<evidence type="ECO:0000256" key="4">
    <source>
        <dbReference type="ARBA" id="ARBA00022723"/>
    </source>
</evidence>
<keyword evidence="2 11" id="KW-0031">Aminopeptidase</keyword>
<evidence type="ECO:0000313" key="11">
    <source>
        <dbReference type="EMBL" id="KAF6759376.1"/>
    </source>
</evidence>
<evidence type="ECO:0000256" key="6">
    <source>
        <dbReference type="ARBA" id="ARBA00022801"/>
    </source>
</evidence>
<keyword evidence="3 9" id="KW-0645">Protease</keyword>
<accession>A0A8H6I8Q0</accession>
<organism evidence="11 12">
    <name type="scientific">Ephemerocybe angulata</name>
    <dbReference type="NCBI Taxonomy" id="980116"/>
    <lineage>
        <taxon>Eukaryota</taxon>
        <taxon>Fungi</taxon>
        <taxon>Dikarya</taxon>
        <taxon>Basidiomycota</taxon>
        <taxon>Agaricomycotina</taxon>
        <taxon>Agaricomycetes</taxon>
        <taxon>Agaricomycetidae</taxon>
        <taxon>Agaricales</taxon>
        <taxon>Agaricineae</taxon>
        <taxon>Psathyrellaceae</taxon>
        <taxon>Ephemerocybe</taxon>
    </lineage>
</organism>
<evidence type="ECO:0000256" key="1">
    <source>
        <dbReference type="ARBA" id="ARBA00001947"/>
    </source>
</evidence>
<protein>
    <recommendedName>
        <fullName evidence="9">Peptide hydrolase</fullName>
        <ecNumber evidence="9">3.4.-.-</ecNumber>
    </recommendedName>
</protein>
<evidence type="ECO:0000256" key="2">
    <source>
        <dbReference type="ARBA" id="ARBA00022438"/>
    </source>
</evidence>
<dbReference type="EMBL" id="JACGCI010000015">
    <property type="protein sequence ID" value="KAF6759376.1"/>
    <property type="molecule type" value="Genomic_DNA"/>
</dbReference>
<comment type="similarity">
    <text evidence="8">Belongs to the peptidase M28 family. M28E subfamily.</text>
</comment>
<name>A0A8H6I8Q0_9AGAR</name>
<comment type="cofactor">
    <cofactor evidence="1">
        <name>Zn(2+)</name>
        <dbReference type="ChEBI" id="CHEBI:29105"/>
    </cofactor>
</comment>
<gene>
    <name evidence="11" type="ORF">DFP72DRAFT_1100710</name>
</gene>
<evidence type="ECO:0000313" key="12">
    <source>
        <dbReference type="Proteomes" id="UP000521943"/>
    </source>
</evidence>
<dbReference type="EC" id="3.4.-.-" evidence="9"/>
<keyword evidence="5 9" id="KW-0732">Signal</keyword>
<reference evidence="11 12" key="1">
    <citation type="submission" date="2020-07" db="EMBL/GenBank/DDBJ databases">
        <title>Comparative genomics of pyrophilous fungi reveals a link between fire events and developmental genes.</title>
        <authorList>
            <consortium name="DOE Joint Genome Institute"/>
            <person name="Steindorff A.S."/>
            <person name="Carver A."/>
            <person name="Calhoun S."/>
            <person name="Stillman K."/>
            <person name="Liu H."/>
            <person name="Lipzen A."/>
            <person name="Pangilinan J."/>
            <person name="Labutti K."/>
            <person name="Bruns T.D."/>
            <person name="Grigoriev I.V."/>
        </authorList>
    </citation>
    <scope>NUCLEOTIDE SEQUENCE [LARGE SCALE GENOMIC DNA]</scope>
    <source>
        <strain evidence="11 12">CBS 144469</strain>
    </source>
</reference>
<feature type="chain" id="PRO_5034723362" description="Peptide hydrolase" evidence="9">
    <location>
        <begin position="25"/>
        <end position="384"/>
    </location>
</feature>
<dbReference type="GO" id="GO:0004177">
    <property type="term" value="F:aminopeptidase activity"/>
    <property type="evidence" value="ECO:0007669"/>
    <property type="project" value="UniProtKB-KW"/>
</dbReference>
<dbReference type="InterPro" id="IPR045175">
    <property type="entry name" value="M28_fam"/>
</dbReference>
<dbReference type="CDD" id="cd03879">
    <property type="entry name" value="M28_AAP"/>
    <property type="match status" value="1"/>
</dbReference>
<dbReference type="PROSITE" id="PS51257">
    <property type="entry name" value="PROKAR_LIPOPROTEIN"/>
    <property type="match status" value="1"/>
</dbReference>
<keyword evidence="12" id="KW-1185">Reference proteome</keyword>
<keyword evidence="6 9" id="KW-0378">Hydrolase</keyword>
<dbReference type="SUPFAM" id="SSF53187">
    <property type="entry name" value="Zn-dependent exopeptidases"/>
    <property type="match status" value="1"/>
</dbReference>